<gene>
    <name evidence="1" type="ORF">FALBO_4496</name>
</gene>
<name>A0A8H4PF29_9HYPO</name>
<comment type="caution">
    <text evidence="1">The sequence shown here is derived from an EMBL/GenBank/DDBJ whole genome shotgun (WGS) entry which is preliminary data.</text>
</comment>
<evidence type="ECO:0000313" key="1">
    <source>
        <dbReference type="EMBL" id="KAF4468618.1"/>
    </source>
</evidence>
<sequence length="150" mass="16619">MIRTSRAEAIAARGLPAPEVREEITARLGDLVSALEAHPSWTPPSPPRGLYHVWDFVCRSRYIMTELDNISAGRPTKHPEQIPRNDGAASGAEAAALSFHDVVTRTFTIDEMIQNPRMLVMLGLSNIEFGDTVRERSRALKESIAQTLPE</sequence>
<proteinExistence type="predicted"/>
<dbReference type="EMBL" id="JAADYS010000591">
    <property type="protein sequence ID" value="KAF4468618.1"/>
    <property type="molecule type" value="Genomic_DNA"/>
</dbReference>
<accession>A0A8H4PF29</accession>
<dbReference type="AlphaFoldDB" id="A0A8H4PF29"/>
<protein>
    <submittedName>
        <fullName evidence="1">Uncharacterized protein</fullName>
    </submittedName>
</protein>
<evidence type="ECO:0000313" key="2">
    <source>
        <dbReference type="Proteomes" id="UP000554235"/>
    </source>
</evidence>
<keyword evidence="2" id="KW-1185">Reference proteome</keyword>
<dbReference type="OrthoDB" id="5282002at2759"/>
<organism evidence="1 2">
    <name type="scientific">Fusarium albosuccineum</name>
    <dbReference type="NCBI Taxonomy" id="1237068"/>
    <lineage>
        <taxon>Eukaryota</taxon>
        <taxon>Fungi</taxon>
        <taxon>Dikarya</taxon>
        <taxon>Ascomycota</taxon>
        <taxon>Pezizomycotina</taxon>
        <taxon>Sordariomycetes</taxon>
        <taxon>Hypocreomycetidae</taxon>
        <taxon>Hypocreales</taxon>
        <taxon>Nectriaceae</taxon>
        <taxon>Fusarium</taxon>
        <taxon>Fusarium decemcellulare species complex</taxon>
    </lineage>
</organism>
<reference evidence="1 2" key="1">
    <citation type="submission" date="2020-01" db="EMBL/GenBank/DDBJ databases">
        <title>Identification and distribution of gene clusters putatively required for synthesis of sphingolipid metabolism inhibitors in phylogenetically diverse species of the filamentous fungus Fusarium.</title>
        <authorList>
            <person name="Kim H.-S."/>
            <person name="Busman M."/>
            <person name="Brown D.W."/>
            <person name="Divon H."/>
            <person name="Uhlig S."/>
            <person name="Proctor R.H."/>
        </authorList>
    </citation>
    <scope>NUCLEOTIDE SEQUENCE [LARGE SCALE GENOMIC DNA]</scope>
    <source>
        <strain evidence="1 2">NRRL 20459</strain>
    </source>
</reference>
<dbReference type="Proteomes" id="UP000554235">
    <property type="component" value="Unassembled WGS sequence"/>
</dbReference>